<dbReference type="Pfam" id="PF13426">
    <property type="entry name" value="PAS_9"/>
    <property type="match status" value="1"/>
</dbReference>
<dbReference type="InterPro" id="IPR035965">
    <property type="entry name" value="PAS-like_dom_sf"/>
</dbReference>
<dbReference type="CDD" id="cd00130">
    <property type="entry name" value="PAS"/>
    <property type="match status" value="1"/>
</dbReference>
<dbReference type="PROSITE" id="PS50011">
    <property type="entry name" value="PROTEIN_KINASE_DOM"/>
    <property type="match status" value="1"/>
</dbReference>
<dbReference type="PROSITE" id="PS50112">
    <property type="entry name" value="PAS"/>
    <property type="match status" value="1"/>
</dbReference>
<reference evidence="8 9" key="1">
    <citation type="submission" date="2020-08" db="EMBL/GenBank/DDBJ databases">
        <title>Genomic Encyclopedia of Type Strains, Phase IV (KMG-V): Genome sequencing to study the core and pangenomes of soil and plant-associated prokaryotes.</title>
        <authorList>
            <person name="Whitman W."/>
        </authorList>
    </citation>
    <scope>NUCLEOTIDE SEQUENCE [LARGE SCALE GENOMIC DNA]</scope>
    <source>
        <strain evidence="8 9">JPY158</strain>
    </source>
</reference>
<dbReference type="SUPFAM" id="SSF52540">
    <property type="entry name" value="P-loop containing nucleoside triphosphate hydrolases"/>
    <property type="match status" value="1"/>
</dbReference>
<dbReference type="PANTHER" id="PTHR43642">
    <property type="entry name" value="HYBRID SIGNAL TRANSDUCTION HISTIDINE KINASE G"/>
    <property type="match status" value="1"/>
</dbReference>
<dbReference type="InterPro" id="IPR000719">
    <property type="entry name" value="Prot_kinase_dom"/>
</dbReference>
<evidence type="ECO:0000313" key="9">
    <source>
        <dbReference type="Proteomes" id="UP000592780"/>
    </source>
</evidence>
<evidence type="ECO:0000259" key="6">
    <source>
        <dbReference type="PROSITE" id="PS50112"/>
    </source>
</evidence>
<dbReference type="InterPro" id="IPR005467">
    <property type="entry name" value="His_kinase_dom"/>
</dbReference>
<dbReference type="SUPFAM" id="SSF47384">
    <property type="entry name" value="Homodimeric domain of signal transducing histidine kinase"/>
    <property type="match status" value="1"/>
</dbReference>
<dbReference type="Gene3D" id="3.30.450.20">
    <property type="entry name" value="PAS domain"/>
    <property type="match status" value="1"/>
</dbReference>
<dbReference type="InterPro" id="IPR003594">
    <property type="entry name" value="HATPase_dom"/>
</dbReference>
<dbReference type="Gene3D" id="1.10.287.130">
    <property type="match status" value="1"/>
</dbReference>
<dbReference type="InterPro" id="IPR003018">
    <property type="entry name" value="GAF"/>
</dbReference>
<dbReference type="Pfam" id="PF13191">
    <property type="entry name" value="AAA_16"/>
    <property type="match status" value="1"/>
</dbReference>
<name>A0A7W8Q4B0_PARAM</name>
<dbReference type="PROSITE" id="PS50109">
    <property type="entry name" value="HIS_KIN"/>
    <property type="match status" value="1"/>
</dbReference>
<dbReference type="InterPro" id="IPR029016">
    <property type="entry name" value="GAF-like_dom_sf"/>
</dbReference>
<dbReference type="Pfam" id="PF02518">
    <property type="entry name" value="HATPase_c"/>
    <property type="match status" value="1"/>
</dbReference>
<comment type="catalytic activity">
    <reaction evidence="1">
        <text>ATP + protein L-histidine = ADP + protein N-phospho-L-histidine.</text>
        <dbReference type="EC" id="2.7.13.3"/>
    </reaction>
</comment>
<dbReference type="Gene3D" id="1.10.510.10">
    <property type="entry name" value="Transferase(Phosphotransferase) domain 1"/>
    <property type="match status" value="1"/>
</dbReference>
<keyword evidence="9" id="KW-1185">Reference proteome</keyword>
<dbReference type="CDD" id="cd14014">
    <property type="entry name" value="STKc_PknB_like"/>
    <property type="match status" value="1"/>
</dbReference>
<dbReference type="InterPro" id="IPR053159">
    <property type="entry name" value="Hybrid_Histidine_Kinase"/>
</dbReference>
<dbReference type="Gene3D" id="3.40.50.300">
    <property type="entry name" value="P-loop containing nucleotide triphosphate hydrolases"/>
    <property type="match status" value="1"/>
</dbReference>
<evidence type="ECO:0000256" key="2">
    <source>
        <dbReference type="ARBA" id="ARBA00012438"/>
    </source>
</evidence>
<dbReference type="InterPro" id="IPR004358">
    <property type="entry name" value="Sig_transdc_His_kin-like_C"/>
</dbReference>
<dbReference type="PROSITE" id="PS50113">
    <property type="entry name" value="PAC"/>
    <property type="match status" value="1"/>
</dbReference>
<dbReference type="SUPFAM" id="SSF55781">
    <property type="entry name" value="GAF domain-like"/>
    <property type="match status" value="1"/>
</dbReference>
<dbReference type="Pfam" id="PF00512">
    <property type="entry name" value="HisKA"/>
    <property type="match status" value="1"/>
</dbReference>
<dbReference type="Gene3D" id="3.30.565.10">
    <property type="entry name" value="Histidine kinase-like ATPase, C-terminal domain"/>
    <property type="match status" value="1"/>
</dbReference>
<proteinExistence type="predicted"/>
<dbReference type="CDD" id="cd00082">
    <property type="entry name" value="HisKA"/>
    <property type="match status" value="1"/>
</dbReference>
<keyword evidence="3" id="KW-0597">Phosphoprotein</keyword>
<dbReference type="Pfam" id="PF00069">
    <property type="entry name" value="Pkinase"/>
    <property type="match status" value="1"/>
</dbReference>
<evidence type="ECO:0000313" key="8">
    <source>
        <dbReference type="EMBL" id="MBB5422999.1"/>
    </source>
</evidence>
<evidence type="ECO:0000259" key="7">
    <source>
        <dbReference type="PROSITE" id="PS50113"/>
    </source>
</evidence>
<dbReference type="Pfam" id="PF01590">
    <property type="entry name" value="GAF"/>
    <property type="match status" value="1"/>
</dbReference>
<dbReference type="InterPro" id="IPR036890">
    <property type="entry name" value="HATPase_C_sf"/>
</dbReference>
<dbReference type="PRINTS" id="PR00344">
    <property type="entry name" value="BCTRLSENSOR"/>
</dbReference>
<evidence type="ECO:0000256" key="3">
    <source>
        <dbReference type="ARBA" id="ARBA00022553"/>
    </source>
</evidence>
<accession>A0A7W8Q4B0</accession>
<dbReference type="SUPFAM" id="SSF55785">
    <property type="entry name" value="PYP-like sensor domain (PAS domain)"/>
    <property type="match status" value="1"/>
</dbReference>
<dbReference type="SMART" id="SM00220">
    <property type="entry name" value="S_TKc"/>
    <property type="match status" value="1"/>
</dbReference>
<dbReference type="InterPro" id="IPR000014">
    <property type="entry name" value="PAS"/>
</dbReference>
<dbReference type="PANTHER" id="PTHR43642:SF1">
    <property type="entry name" value="HYBRID SIGNAL TRANSDUCTION HISTIDINE KINASE G"/>
    <property type="match status" value="1"/>
</dbReference>
<feature type="domain" description="PAS" evidence="6">
    <location>
        <begin position="1475"/>
        <end position="1530"/>
    </location>
</feature>
<dbReference type="SMART" id="SM00388">
    <property type="entry name" value="HisKA"/>
    <property type="match status" value="1"/>
</dbReference>
<dbReference type="SMART" id="SM00065">
    <property type="entry name" value="GAF"/>
    <property type="match status" value="1"/>
</dbReference>
<evidence type="ECO:0000259" key="5">
    <source>
        <dbReference type="PROSITE" id="PS50109"/>
    </source>
</evidence>
<dbReference type="EC" id="2.7.13.3" evidence="2"/>
<organism evidence="8 9">
    <name type="scientific">Paraburkholderia atlantica</name>
    <dbReference type="NCBI Taxonomy" id="2654982"/>
    <lineage>
        <taxon>Bacteria</taxon>
        <taxon>Pseudomonadati</taxon>
        <taxon>Pseudomonadota</taxon>
        <taxon>Betaproteobacteria</taxon>
        <taxon>Burkholderiales</taxon>
        <taxon>Burkholderiaceae</taxon>
        <taxon>Paraburkholderia</taxon>
    </lineage>
</organism>
<dbReference type="SMART" id="SM00091">
    <property type="entry name" value="PAS"/>
    <property type="match status" value="1"/>
</dbReference>
<dbReference type="EMBL" id="JACHDD010000002">
    <property type="protein sequence ID" value="MBB5422999.1"/>
    <property type="molecule type" value="Genomic_DNA"/>
</dbReference>
<dbReference type="GO" id="GO:0000155">
    <property type="term" value="F:phosphorelay sensor kinase activity"/>
    <property type="evidence" value="ECO:0007669"/>
    <property type="project" value="InterPro"/>
</dbReference>
<dbReference type="InterPro" id="IPR041664">
    <property type="entry name" value="AAA_16"/>
</dbReference>
<feature type="domain" description="Protein kinase" evidence="4">
    <location>
        <begin position="15"/>
        <end position="274"/>
    </location>
</feature>
<sequence>MSPSFFFNSGDKVYLQFVLEEGDRALGRGWHLAPDGRREAVLAAWISASRADPASAARLTHEYKLRDELVGVWAATPLKLLREQGHTVLLLRDPGGESLTALLGASMETDRFLDRAIGIASALSQIHQRGLIHRDLKPAHIFTDASAGTTAITGFGVASRISRGVEAHSQVSAVTGNLAYMAPEQTGRMNRPVDARSDLYALGVMFYEMLTGVLPFSAGDTADWVHSHLARQPVSPVERLPTIPVALSDIVLKLLAKTPDERYQSAAGLEADLRRCRASQSADGGIETFALGQQDFAHRLMAPTRLYGRESEIAALLAAFERVEQQGKPELVLISGYAGVGKTAVVTEFQRQIGMQRVRFASGKVDQYRSEIPYSTLALALQTLIRPLLARSETELAPWRAVLDDALGPNASLLATLIPEIGLILGQQPVVNDLPLQDARHRFQLAFRSLIGAFAHAESPLVLFLDDVQWLDAATLDLIEHLATHPELRHVLFVCAYRDNEIAAGHPLPRCLASIRRAGTRVSAIALEGLRSDQMSQIVADVLRCDLQSSAALTELMQQKTAGNPFFAIHFLNTLLDEDMLVFDHRTARWSWDLDQIRAKGFTDNVVDLMLTRLGRLPEQTQDVLKLMACVGNEVPVDVLVIARHGTLADLDEALRPAVTAGLVLRKDASYRFLHDRVHEAAYALIAPWARAEAHLAIGRRLVTELSPDHARELVFDIVGQLNRGAALITEVGERERLAELNLLAGSRAMASAAYLAALTHFTTGSALLRENAWETRPELVFMLELRRAESEFLTGASDAAEGRLHALSQRAIGLPDLAAVTQLRLELLMALGRRERAVEVGLEYLRRAGVAWDSQPSAGEVQREYDGIWSRLGERPIESLLDLPKMTDPVAAGTMAVLTALMPPAWYTDASLRALVIGRMVNLSLEYGNGEASCLGYAWLSMILVPQREHSQAGFRFGRLGFQLAERDGEDRIRARVYQVFGGHVMQWTEPIRNARDILQRAIDVTEKLADRTFACFIRNNLLTHSLASGEPLREVQREAEASVEFARQTAFGLGVDRMIPQLQLVRTLAGLTPTFGVFDDASFNEAEFESRVGSNPSLSFAFCWYWIRKLQARYFAGDAISARDAAERAEALLWTSPSFYEQAEYQFYAALARAAFCHAELQQPGSDNLRILAAHHQQLSLWAEHCKPNFGSQAALVGAEIARLEQRFADAMQLYEEAIGLARDHDLIHHQALANELAALFYAERGFEKIARVYMQDARQGYLCWGALGKVQQLEARYPYLRETERIGTAGGTIGAPVEHLDLATVIAVSQAVSKEVILENLLNTLMRTAIEQAGAQRGLLLLIRDGEPRVAAEATTAGDAVIVSLRDGPIEPDTIPVAILNYVVRTNENIILDDASVEGLFVGDPYIRRHRARSVLCLPLLTQAKLIGVLYLENNLAARLFVPARTAVLKLLASQAAIAVENTRLYRDLGQREARIHRLVEANIIGIWIWHLDGRILEANDLFLRMVGYERDDLLSQRLRWTDLTAPGWLNGDTRIAEAFKLNGTVPPFETEFLHRDGSHVPVLLGSANFDESGEQGVSFVLDLTERKRAQEDLQQVQADLAHVTRVTTLNALTASIAHDVNQPLASIITDAKAALRWLARTPPDLGELKETVERIVEGGHRASAVIAGVRALLKKSSPDATLVDLNDLIEQSLVLLQGEIVRHHVQLRIELEPSMPLVTGDRVQLQQVLINLLMNGIEAMKDMMYTPRQLWIRSRTDSAGSVLIAVRDSGPGLSPEISERVFEPFYTSKAEGLGMGLAICRLIIGAHRGRLWASTDQRGGALFQFSLPAEICHPVTAGA</sequence>
<evidence type="ECO:0000259" key="4">
    <source>
        <dbReference type="PROSITE" id="PS50011"/>
    </source>
</evidence>
<feature type="domain" description="Histidine kinase" evidence="5">
    <location>
        <begin position="1619"/>
        <end position="1835"/>
    </location>
</feature>
<dbReference type="NCBIfam" id="TIGR00229">
    <property type="entry name" value="sensory_box"/>
    <property type="match status" value="1"/>
</dbReference>
<dbReference type="SUPFAM" id="SSF56112">
    <property type="entry name" value="Protein kinase-like (PK-like)"/>
    <property type="match status" value="1"/>
</dbReference>
<gene>
    <name evidence="8" type="ORF">HDG40_001141</name>
</gene>
<dbReference type="Gene3D" id="3.30.450.40">
    <property type="match status" value="1"/>
</dbReference>
<dbReference type="GO" id="GO:0005524">
    <property type="term" value="F:ATP binding"/>
    <property type="evidence" value="ECO:0007669"/>
    <property type="project" value="InterPro"/>
</dbReference>
<dbReference type="SUPFAM" id="SSF55874">
    <property type="entry name" value="ATPase domain of HSP90 chaperone/DNA topoisomerase II/histidine kinase"/>
    <property type="match status" value="1"/>
</dbReference>
<dbReference type="InterPro" id="IPR011009">
    <property type="entry name" value="Kinase-like_dom_sf"/>
</dbReference>
<protein>
    <recommendedName>
        <fullName evidence="2">histidine kinase</fullName>
        <ecNumber evidence="2">2.7.13.3</ecNumber>
    </recommendedName>
</protein>
<feature type="domain" description="PAC" evidence="7">
    <location>
        <begin position="1550"/>
        <end position="1599"/>
    </location>
</feature>
<comment type="caution">
    <text evidence="8">The sequence shown here is derived from an EMBL/GenBank/DDBJ whole genome shotgun (WGS) entry which is preliminary data.</text>
</comment>
<evidence type="ECO:0000256" key="1">
    <source>
        <dbReference type="ARBA" id="ARBA00000085"/>
    </source>
</evidence>
<dbReference type="SMART" id="SM00387">
    <property type="entry name" value="HATPase_c"/>
    <property type="match status" value="1"/>
</dbReference>
<dbReference type="InterPro" id="IPR003661">
    <property type="entry name" value="HisK_dim/P_dom"/>
</dbReference>
<dbReference type="InterPro" id="IPR000700">
    <property type="entry name" value="PAS-assoc_C"/>
</dbReference>
<dbReference type="Proteomes" id="UP000592780">
    <property type="component" value="Unassembled WGS sequence"/>
</dbReference>
<dbReference type="InterPro" id="IPR036097">
    <property type="entry name" value="HisK_dim/P_sf"/>
</dbReference>
<dbReference type="RefSeq" id="WP_184128877.1">
    <property type="nucleotide sequence ID" value="NZ_JACHDD010000002.1"/>
</dbReference>
<dbReference type="InterPro" id="IPR027417">
    <property type="entry name" value="P-loop_NTPase"/>
</dbReference>